<organism evidence="1 2">
    <name type="scientific">Peloplasma aerotolerans</name>
    <dbReference type="NCBI Taxonomy" id="3044389"/>
    <lineage>
        <taxon>Bacteria</taxon>
        <taxon>Bacillati</taxon>
        <taxon>Mycoplasmatota</taxon>
        <taxon>Mollicutes</taxon>
        <taxon>Acholeplasmatales</taxon>
        <taxon>Acholeplasmataceae</taxon>
        <taxon>Peloplasma</taxon>
    </lineage>
</organism>
<dbReference type="Proteomes" id="UP001431532">
    <property type="component" value="Unassembled WGS sequence"/>
</dbReference>
<evidence type="ECO:0008006" key="3">
    <source>
        <dbReference type="Google" id="ProtNLM"/>
    </source>
</evidence>
<evidence type="ECO:0000313" key="2">
    <source>
        <dbReference type="Proteomes" id="UP001431532"/>
    </source>
</evidence>
<name>A0AAW6U4B1_9MOLU</name>
<keyword evidence="2" id="KW-1185">Reference proteome</keyword>
<dbReference type="PROSITE" id="PS51257">
    <property type="entry name" value="PROKAR_LIPOPROTEIN"/>
    <property type="match status" value="1"/>
</dbReference>
<protein>
    <recommendedName>
        <fullName evidence="3">DUF5011 domain-containing protein</fullName>
    </recommendedName>
</protein>
<gene>
    <name evidence="1" type="ORF">QJ521_04475</name>
</gene>
<dbReference type="RefSeq" id="WP_282839236.1">
    <property type="nucleotide sequence ID" value="NZ_JASCXW010000011.1"/>
</dbReference>
<comment type="caution">
    <text evidence="1">The sequence shown here is derived from an EMBL/GenBank/DDBJ whole genome shotgun (WGS) entry which is preliminary data.</text>
</comment>
<accession>A0AAW6U4B1</accession>
<sequence>MNKQAKHVLLGIFLLLTSLLIIGCKSTESIQLEAPTNVSVNGNVVSWDAVELASGYTVSVDNTEHKVQTTSYTISINQPGTYQVKVRADGEGDVLTSSWSSTVQYVVQEQDPDPIIYMISETFDDASAKDEWSLGGTENMHDVQNGQLILTNTGLVPYPSRGKNLRVTLSEYPYLAVKVDDLGGNNPRWAIKIMMAGDQTSSRDVTPSDMTTAGLFFFDLTKVEGLEDLDYASFDLYIYIIESEGNYMKIDYLQSVANIPEINNFDDSEGLSITGGTMVAEHGVLRISSEESSTASVKTQMYIDSSIANMVDLFVSQVSDTSSFSLKIDGVTVIDNATRYGHFGLDLVDLGIDQTGLVEVEFIINGEISLDRIANVAYDQYVQTFEDYDDVSIYDLVNLSGSADVSVNDDNELVIYKIAALTGEARARLSGTSNFSTYPKFTFEVTAIDENATLRVIINGRTVKNVSDVGSFDVDMTNIYQTGYRKVTVEFMLIAEGDATATVSEFSFVRDEELSKNALPEKGDRVELEGMIDEGGHNSDNWVGNATVFSRNGQIWIVNSDFFSKGEVFGRNIDLQDYRYLNLKLDELTPGATWKMDVMYDVGLATQHNYTIQNEVNTTGVFTYDLYHLMNLNEDTKNSQRLSISFFIIGGNDKIAKIDYLNLKQTPDAENEIITVKPVDNMQVTVGAEVLVSASLKYPLGHVSIKVENDDVDVTSTVLVDGVFSTTDEGVYTITYSFEGVQSKTRMITVTSEPVITTDNTSTTINYDQPLDIFATVQPNDGSTVTYQAFLGEDDLSDVVFTSQDQGVRFNATETGNYRIVMQSETTDAVEITITVQTGWISEVSGNNKNSVVDGNLVLSYSGGYYWPKHEKIATVTEEQPYLVVDAKSITGGTWKLDIDGLMNNVIPENSQAGIHVIDLRALMGESIQKEMKFVVLIVGSDIRLELNAFKFMSFDEIAENYNSIINVVPANNQTVSVNTPINVSAELKYAVDGHEVIVKVVDSNELDITDTVLLDGVVTLTQPGVYQLVFESSYATSVVRTVTVLNESEPILSTENESETSIEYSQAYPLNVEVENPVEGEVVTYVVTKDDEVDDLSSLLIQDGVFTATETGVYTVTASYEGALDLVQTITVVTGWIHENITNGGAIESSFINDEFTIHYTGPFHWPTSKYLMNITTDLTPFVSFNVNSITGGTWKLQLGDPYHVDIIAEGTTTGHILIDLRTVVASAGYGETHNELTMTFTVYIVGGDVKLKLTPFEVLTEEQVAQNYNEIINVTPQNNVSVLPDVEVNVGASLKYPVVGEEIIITVNNDEDVDVTSEVLIDGEFKTSTPGFYTVYYENGLADLVTRTIEVVAPETPVITSTNEATETILIDEPYVIDINVDNPIDGQSLSYAVYKDGVEVDIVLAVFDEPTMTFETDTTGSYEIVVSYESANDLILTVIVKTAWVPAEENTVSITAAEGVTTFHYNGGFYWPKATTVTPVTTDETPYLVLQVDEITGGTWKMELGDPYVQEIVSSGTTTGQIIIDLRDYVAGSGYGQTDIELNMTLAIYVIGENVTLKVSSIQFLTQAQRDLLS</sequence>
<dbReference type="EMBL" id="JASCXW010000011">
    <property type="protein sequence ID" value="MDI6452811.1"/>
    <property type="molecule type" value="Genomic_DNA"/>
</dbReference>
<reference evidence="1" key="1">
    <citation type="submission" date="2023-05" db="EMBL/GenBank/DDBJ databases">
        <title>Mariniplasma microaerophilum sp. nov., a novel anaerobic mollicute isolated from terrestrial mud volcano, Taman Peninsula, Russia.</title>
        <authorList>
            <person name="Khomyakova M.A."/>
            <person name="Merkel A.Y."/>
            <person name="Slobodkin A.I."/>
        </authorList>
    </citation>
    <scope>NUCLEOTIDE SEQUENCE</scope>
    <source>
        <strain evidence="1">M4Ah</strain>
    </source>
</reference>
<evidence type="ECO:0000313" key="1">
    <source>
        <dbReference type="EMBL" id="MDI6452811.1"/>
    </source>
</evidence>
<proteinExistence type="predicted"/>